<dbReference type="EMBL" id="JAUCEY010000006">
    <property type="protein sequence ID" value="MDM5450841.1"/>
    <property type="molecule type" value="Genomic_DNA"/>
</dbReference>
<evidence type="ECO:0000313" key="1">
    <source>
        <dbReference type="EMBL" id="MDM5450841.1"/>
    </source>
</evidence>
<comment type="caution">
    <text evidence="1">The sequence shown here is derived from an EMBL/GenBank/DDBJ whole genome shotgun (WGS) entry which is preliminary data.</text>
</comment>
<gene>
    <name evidence="1" type="ORF">QUF89_00960</name>
</gene>
<sequence>MQAQMLSQDVANRACVPMVVIIGEAPMMEVSLFPALTGCKVSMEMTVEGYQMKMQFKNMGEKQPVNARMA</sequence>
<dbReference type="Proteomes" id="UP001234602">
    <property type="component" value="Unassembled WGS sequence"/>
</dbReference>
<evidence type="ECO:0000313" key="2">
    <source>
        <dbReference type="Proteomes" id="UP001234602"/>
    </source>
</evidence>
<accession>A0AAW7I6W5</accession>
<protein>
    <submittedName>
        <fullName evidence="1">Uncharacterized protein</fullName>
    </submittedName>
</protein>
<name>A0AAW7I6W5_9BACI</name>
<proteinExistence type="predicted"/>
<dbReference type="AlphaFoldDB" id="A0AAW7I6W5"/>
<dbReference type="RefSeq" id="WP_289319076.1">
    <property type="nucleotide sequence ID" value="NZ_JAUCEY010000006.1"/>
</dbReference>
<organism evidence="1 2">
    <name type="scientific">Peribacillus simplex</name>
    <dbReference type="NCBI Taxonomy" id="1478"/>
    <lineage>
        <taxon>Bacteria</taxon>
        <taxon>Bacillati</taxon>
        <taxon>Bacillota</taxon>
        <taxon>Bacilli</taxon>
        <taxon>Bacillales</taxon>
        <taxon>Bacillaceae</taxon>
        <taxon>Peribacillus</taxon>
    </lineage>
</organism>
<reference evidence="1" key="1">
    <citation type="submission" date="2023-06" db="EMBL/GenBank/DDBJ databases">
        <title>Comparative genomics of Bacillaceae isolates and their secondary metabolite potential.</title>
        <authorList>
            <person name="Song L."/>
            <person name="Nielsen L.J."/>
            <person name="Mohite O."/>
            <person name="Xu X."/>
            <person name="Weber T."/>
            <person name="Kovacs A.T."/>
        </authorList>
    </citation>
    <scope>NUCLEOTIDE SEQUENCE</scope>
    <source>
        <strain evidence="1">D8_B_37</strain>
    </source>
</reference>